<dbReference type="SUPFAM" id="SSF57667">
    <property type="entry name" value="beta-beta-alpha zinc fingers"/>
    <property type="match status" value="1"/>
</dbReference>
<dbReference type="Proteomes" id="UP000305948">
    <property type="component" value="Unassembled WGS sequence"/>
</dbReference>
<keyword evidence="4" id="KW-0862">Zinc</keyword>
<protein>
    <submittedName>
        <fullName evidence="9">Uncharacterized protein</fullName>
    </submittedName>
</protein>
<keyword evidence="5 7" id="KW-0175">Coiled coil</keyword>
<dbReference type="GO" id="GO:0033314">
    <property type="term" value="P:mitotic DNA replication checkpoint signaling"/>
    <property type="evidence" value="ECO:0007669"/>
    <property type="project" value="TreeGrafter"/>
</dbReference>
<keyword evidence="3" id="KW-0863">Zinc-finger</keyword>
<evidence type="ECO:0000256" key="6">
    <source>
        <dbReference type="ARBA" id="ARBA00023242"/>
    </source>
</evidence>
<dbReference type="EMBL" id="ML213514">
    <property type="protein sequence ID" value="TFK50075.1"/>
    <property type="molecule type" value="Genomic_DNA"/>
</dbReference>
<dbReference type="InterPro" id="IPR036236">
    <property type="entry name" value="Znf_C2H2_sf"/>
</dbReference>
<feature type="compositionally biased region" description="Acidic residues" evidence="8">
    <location>
        <begin position="88"/>
        <end position="98"/>
    </location>
</feature>
<evidence type="ECO:0000313" key="10">
    <source>
        <dbReference type="Proteomes" id="UP000305948"/>
    </source>
</evidence>
<feature type="compositionally biased region" description="Basic and acidic residues" evidence="8">
    <location>
        <begin position="99"/>
        <end position="108"/>
    </location>
</feature>
<feature type="compositionally biased region" description="Basic and acidic residues" evidence="8">
    <location>
        <begin position="64"/>
        <end position="80"/>
    </location>
</feature>
<evidence type="ECO:0000256" key="4">
    <source>
        <dbReference type="ARBA" id="ARBA00022833"/>
    </source>
</evidence>
<dbReference type="STRING" id="5364.A0A5C3MZ85"/>
<dbReference type="GO" id="GO:0005681">
    <property type="term" value="C:spliceosomal complex"/>
    <property type="evidence" value="ECO:0007669"/>
    <property type="project" value="InterPro"/>
</dbReference>
<dbReference type="AlphaFoldDB" id="A0A5C3MZ85"/>
<feature type="region of interest" description="Disordered" evidence="8">
    <location>
        <begin position="196"/>
        <end position="220"/>
    </location>
</feature>
<feature type="region of interest" description="Disordered" evidence="8">
    <location>
        <begin position="64"/>
        <end position="160"/>
    </location>
</feature>
<evidence type="ECO:0000256" key="5">
    <source>
        <dbReference type="ARBA" id="ARBA00023054"/>
    </source>
</evidence>
<organism evidence="9 10">
    <name type="scientific">Heliocybe sulcata</name>
    <dbReference type="NCBI Taxonomy" id="5364"/>
    <lineage>
        <taxon>Eukaryota</taxon>
        <taxon>Fungi</taxon>
        <taxon>Dikarya</taxon>
        <taxon>Basidiomycota</taxon>
        <taxon>Agaricomycotina</taxon>
        <taxon>Agaricomycetes</taxon>
        <taxon>Gloeophyllales</taxon>
        <taxon>Gloeophyllaceae</taxon>
        <taxon>Heliocybe</taxon>
    </lineage>
</organism>
<keyword evidence="2" id="KW-0479">Metal-binding</keyword>
<dbReference type="GO" id="GO:0033260">
    <property type="term" value="P:nuclear DNA replication"/>
    <property type="evidence" value="ECO:0007669"/>
    <property type="project" value="TreeGrafter"/>
</dbReference>
<comment type="subcellular location">
    <subcellularLocation>
        <location evidence="1">Nucleus</location>
    </subcellularLocation>
</comment>
<reference evidence="9 10" key="1">
    <citation type="journal article" date="2019" name="Nat. Ecol. Evol.">
        <title>Megaphylogeny resolves global patterns of mushroom evolution.</title>
        <authorList>
            <person name="Varga T."/>
            <person name="Krizsan K."/>
            <person name="Foldi C."/>
            <person name="Dima B."/>
            <person name="Sanchez-Garcia M."/>
            <person name="Sanchez-Ramirez S."/>
            <person name="Szollosi G.J."/>
            <person name="Szarkandi J.G."/>
            <person name="Papp V."/>
            <person name="Albert L."/>
            <person name="Andreopoulos W."/>
            <person name="Angelini C."/>
            <person name="Antonin V."/>
            <person name="Barry K.W."/>
            <person name="Bougher N.L."/>
            <person name="Buchanan P."/>
            <person name="Buyck B."/>
            <person name="Bense V."/>
            <person name="Catcheside P."/>
            <person name="Chovatia M."/>
            <person name="Cooper J."/>
            <person name="Damon W."/>
            <person name="Desjardin D."/>
            <person name="Finy P."/>
            <person name="Geml J."/>
            <person name="Haridas S."/>
            <person name="Hughes K."/>
            <person name="Justo A."/>
            <person name="Karasinski D."/>
            <person name="Kautmanova I."/>
            <person name="Kiss B."/>
            <person name="Kocsube S."/>
            <person name="Kotiranta H."/>
            <person name="LaButti K.M."/>
            <person name="Lechner B.E."/>
            <person name="Liimatainen K."/>
            <person name="Lipzen A."/>
            <person name="Lukacs Z."/>
            <person name="Mihaltcheva S."/>
            <person name="Morgado L.N."/>
            <person name="Niskanen T."/>
            <person name="Noordeloos M.E."/>
            <person name="Ohm R.A."/>
            <person name="Ortiz-Santana B."/>
            <person name="Ovrebo C."/>
            <person name="Racz N."/>
            <person name="Riley R."/>
            <person name="Savchenko A."/>
            <person name="Shiryaev A."/>
            <person name="Soop K."/>
            <person name="Spirin V."/>
            <person name="Szebenyi C."/>
            <person name="Tomsovsky M."/>
            <person name="Tulloss R.E."/>
            <person name="Uehling J."/>
            <person name="Grigoriev I.V."/>
            <person name="Vagvolgyi C."/>
            <person name="Papp T."/>
            <person name="Martin F.M."/>
            <person name="Miettinen O."/>
            <person name="Hibbett D.S."/>
            <person name="Nagy L.G."/>
        </authorList>
    </citation>
    <scope>NUCLEOTIDE SEQUENCE [LARGE SCALE GENOMIC DNA]</scope>
    <source>
        <strain evidence="9 10">OMC1185</strain>
    </source>
</reference>
<keyword evidence="10" id="KW-1185">Reference proteome</keyword>
<evidence type="ECO:0000256" key="2">
    <source>
        <dbReference type="ARBA" id="ARBA00022723"/>
    </source>
</evidence>
<dbReference type="GO" id="GO:0008270">
    <property type="term" value="F:zinc ion binding"/>
    <property type="evidence" value="ECO:0007669"/>
    <property type="project" value="UniProtKB-KW"/>
</dbReference>
<sequence length="281" mass="31418">MSSARALLKAKRQEARVSHPLASYNASGQLKCIACGSIVKYVSAWDGHIGSKAHRTNVAKLKEAERLKEERRLKEEEERVRGKRKADEDEDEDDEDNWTEAKKRRVDENEMASTAPPTKPGRNAFPADFFSDSTQLPVLGEDGEDEDGEHGAAQKTEDPVDLEWEAFQKTVLAAPDPQAELRERFENATIVAEPEPAPDALVGFPPLAGQQADAEPEVVDAETLRKRKELEDREIIMDRLLDEERAQEEADEKVNALKTRLEAIRKRREAAKAAKPSKAGK</sequence>
<evidence type="ECO:0000313" key="9">
    <source>
        <dbReference type="EMBL" id="TFK50075.1"/>
    </source>
</evidence>
<evidence type="ECO:0000256" key="8">
    <source>
        <dbReference type="SAM" id="MobiDB-lite"/>
    </source>
</evidence>
<dbReference type="GO" id="GO:0003676">
    <property type="term" value="F:nucleic acid binding"/>
    <property type="evidence" value="ECO:0007669"/>
    <property type="project" value="InterPro"/>
</dbReference>
<accession>A0A5C3MZ85</accession>
<name>A0A5C3MZ85_9AGAM</name>
<dbReference type="PANTHER" id="PTHR13278">
    <property type="entry name" value="ZINC FINGER PROTEIN 830"/>
    <property type="match status" value="1"/>
</dbReference>
<dbReference type="InterPro" id="IPR040050">
    <property type="entry name" value="ZNF830-like"/>
</dbReference>
<evidence type="ECO:0000256" key="3">
    <source>
        <dbReference type="ARBA" id="ARBA00022771"/>
    </source>
</evidence>
<feature type="compositionally biased region" description="Basic and acidic residues" evidence="8">
    <location>
        <begin position="149"/>
        <end position="158"/>
    </location>
</feature>
<evidence type="ECO:0000256" key="7">
    <source>
        <dbReference type="SAM" id="Coils"/>
    </source>
</evidence>
<dbReference type="GO" id="GO:0044773">
    <property type="term" value="P:mitotic DNA damage checkpoint signaling"/>
    <property type="evidence" value="ECO:0007669"/>
    <property type="project" value="TreeGrafter"/>
</dbReference>
<keyword evidence="6" id="KW-0539">Nucleus</keyword>
<evidence type="ECO:0000256" key="1">
    <source>
        <dbReference type="ARBA" id="ARBA00004123"/>
    </source>
</evidence>
<proteinExistence type="predicted"/>
<gene>
    <name evidence="9" type="ORF">OE88DRAFT_317578</name>
</gene>
<dbReference type="Gene3D" id="3.30.160.60">
    <property type="entry name" value="Classic Zinc Finger"/>
    <property type="match status" value="1"/>
</dbReference>
<dbReference type="OrthoDB" id="77607at2759"/>
<feature type="coiled-coil region" evidence="7">
    <location>
        <begin position="240"/>
        <end position="274"/>
    </location>
</feature>
<dbReference type="PANTHER" id="PTHR13278:SF0">
    <property type="entry name" value="ZINC FINGER PROTEIN 830"/>
    <property type="match status" value="1"/>
</dbReference>